<dbReference type="GO" id="GO:0016020">
    <property type="term" value="C:membrane"/>
    <property type="evidence" value="ECO:0007669"/>
    <property type="project" value="InterPro"/>
</dbReference>
<dbReference type="CDD" id="cd00006">
    <property type="entry name" value="PTS_IIA_man"/>
    <property type="match status" value="1"/>
</dbReference>
<name>A0A1M5VYS8_9FIRM</name>
<dbReference type="AlphaFoldDB" id="A0A1M5VYS8"/>
<evidence type="ECO:0000256" key="1">
    <source>
        <dbReference type="ARBA" id="ARBA00004496"/>
    </source>
</evidence>
<evidence type="ECO:0000256" key="7">
    <source>
        <dbReference type="ARBA" id="ARBA00022777"/>
    </source>
</evidence>
<reference evidence="10" key="1">
    <citation type="submission" date="2016-11" db="EMBL/GenBank/DDBJ databases">
        <authorList>
            <person name="Varghese N."/>
            <person name="Submissions S."/>
        </authorList>
    </citation>
    <scope>NUCLEOTIDE SEQUENCE [LARGE SCALE GENOMIC DNA]</scope>
    <source>
        <strain evidence="10">DSM 13643</strain>
    </source>
</reference>
<evidence type="ECO:0000256" key="3">
    <source>
        <dbReference type="ARBA" id="ARBA00022490"/>
    </source>
</evidence>
<evidence type="ECO:0000256" key="5">
    <source>
        <dbReference type="ARBA" id="ARBA00022679"/>
    </source>
</evidence>
<evidence type="ECO:0000313" key="9">
    <source>
        <dbReference type="EMBL" id="SHH80154.1"/>
    </source>
</evidence>
<dbReference type="PANTHER" id="PTHR33799">
    <property type="entry name" value="PTS PERMEASE-RELATED-RELATED"/>
    <property type="match status" value="1"/>
</dbReference>
<dbReference type="SUPFAM" id="SSF53062">
    <property type="entry name" value="PTS system fructose IIA component-like"/>
    <property type="match status" value="1"/>
</dbReference>
<keyword evidence="3" id="KW-0963">Cytoplasm</keyword>
<evidence type="ECO:0000313" key="10">
    <source>
        <dbReference type="Proteomes" id="UP000183967"/>
    </source>
</evidence>
<evidence type="ECO:0000256" key="2">
    <source>
        <dbReference type="ARBA" id="ARBA00022448"/>
    </source>
</evidence>
<keyword evidence="2" id="KW-0813">Transport</keyword>
<dbReference type="GO" id="GO:0005737">
    <property type="term" value="C:cytoplasm"/>
    <property type="evidence" value="ECO:0007669"/>
    <property type="project" value="UniProtKB-SubCell"/>
</dbReference>
<protein>
    <submittedName>
        <fullName evidence="9">PTS system, N-acetylgalactosamine-specific IIA component</fullName>
    </submittedName>
</protein>
<keyword evidence="7" id="KW-0418">Kinase</keyword>
<dbReference type="PANTHER" id="PTHR33799:SF1">
    <property type="entry name" value="PTS SYSTEM MANNOSE-SPECIFIC EIIAB COMPONENT-RELATED"/>
    <property type="match status" value="1"/>
</dbReference>
<dbReference type="EMBL" id="FQXO01000079">
    <property type="protein sequence ID" value="SHH80154.1"/>
    <property type="molecule type" value="Genomic_DNA"/>
</dbReference>
<dbReference type="GO" id="GO:0009401">
    <property type="term" value="P:phosphoenolpyruvate-dependent sugar phosphotransferase system"/>
    <property type="evidence" value="ECO:0007669"/>
    <property type="project" value="UniProtKB-KW"/>
</dbReference>
<dbReference type="InterPro" id="IPR051471">
    <property type="entry name" value="Bacterial_PTS_sugar_comp"/>
</dbReference>
<dbReference type="NCBIfam" id="NF040761">
    <property type="entry name" value="AgaF"/>
    <property type="match status" value="1"/>
</dbReference>
<dbReference type="InterPro" id="IPR004701">
    <property type="entry name" value="PTS_EIIA_man-typ"/>
</dbReference>
<gene>
    <name evidence="9" type="ORF">SAMN02745135_02192</name>
</gene>
<dbReference type="Proteomes" id="UP000183967">
    <property type="component" value="Unassembled WGS sequence"/>
</dbReference>
<keyword evidence="10" id="KW-1185">Reference proteome</keyword>
<sequence>MNRMVGIIITGHGKFASGLKSSIELIVGKQENLEAVDFMINDSIEDLQRKLKKAIGDVDSGKGIVFFTDILGGSPFNISVLLSKKIKCSDVIAGSNLPAIINILFDRNRLSVEEIKNKALEAGESGIKAFSDQIRSRMKTEINGI</sequence>
<dbReference type="Gene3D" id="3.40.50.510">
    <property type="entry name" value="Phosphotransferase system, mannose-type IIA component"/>
    <property type="match status" value="1"/>
</dbReference>
<feature type="domain" description="PTS EIIA type-4" evidence="8">
    <location>
        <begin position="4"/>
        <end position="127"/>
    </location>
</feature>
<dbReference type="Pfam" id="PF03610">
    <property type="entry name" value="EIIA-man"/>
    <property type="match status" value="1"/>
</dbReference>
<proteinExistence type="predicted"/>
<evidence type="ECO:0000256" key="4">
    <source>
        <dbReference type="ARBA" id="ARBA00022597"/>
    </source>
</evidence>
<dbReference type="GO" id="GO:0016301">
    <property type="term" value="F:kinase activity"/>
    <property type="evidence" value="ECO:0007669"/>
    <property type="project" value="UniProtKB-KW"/>
</dbReference>
<organism evidence="9 10">
    <name type="scientific">Caloranaerobacter azorensis DSM 13643</name>
    <dbReference type="NCBI Taxonomy" id="1121264"/>
    <lineage>
        <taxon>Bacteria</taxon>
        <taxon>Bacillati</taxon>
        <taxon>Bacillota</taxon>
        <taxon>Tissierellia</taxon>
        <taxon>Tissierellales</taxon>
        <taxon>Thermohalobacteraceae</taxon>
        <taxon>Caloranaerobacter</taxon>
    </lineage>
</organism>
<evidence type="ECO:0000259" key="8">
    <source>
        <dbReference type="PROSITE" id="PS51096"/>
    </source>
</evidence>
<comment type="subcellular location">
    <subcellularLocation>
        <location evidence="1">Cytoplasm</location>
    </subcellularLocation>
</comment>
<keyword evidence="5" id="KW-0808">Transferase</keyword>
<keyword evidence="6" id="KW-0598">Phosphotransferase system</keyword>
<accession>A0A1M5VYS8</accession>
<dbReference type="InterPro" id="IPR033887">
    <property type="entry name" value="PTS_IIA_man"/>
</dbReference>
<dbReference type="InterPro" id="IPR036662">
    <property type="entry name" value="PTS_EIIA_man-typ_sf"/>
</dbReference>
<dbReference type="PROSITE" id="PS51096">
    <property type="entry name" value="PTS_EIIA_TYPE_4"/>
    <property type="match status" value="1"/>
</dbReference>
<evidence type="ECO:0000256" key="6">
    <source>
        <dbReference type="ARBA" id="ARBA00022683"/>
    </source>
</evidence>
<keyword evidence="4" id="KW-0762">Sugar transport</keyword>